<keyword evidence="3" id="KW-1185">Reference proteome</keyword>
<accession>A0A9P4NKK3</accession>
<feature type="signal peptide" evidence="1">
    <location>
        <begin position="1"/>
        <end position="22"/>
    </location>
</feature>
<proteinExistence type="predicted"/>
<dbReference type="EMBL" id="MU007070">
    <property type="protein sequence ID" value="KAF2425349.1"/>
    <property type="molecule type" value="Genomic_DNA"/>
</dbReference>
<keyword evidence="1" id="KW-0732">Signal</keyword>
<sequence length="171" mass="18656">MWKAPLTMMLAIFLSLINLTYATIIVNNAGNTINTNLAPRDPTNGPCVTVCDTANYDPSSGSCTENLCKHGQFGDLTCMQIAPSSGLSSIKLHDEGMYCIIFGFNGCSTAGTEGMHWVIIRESVPDLKSVSRQPEGDWNDLARSIECFWNMEGPFPATARHRGDAHKGYGY</sequence>
<protein>
    <submittedName>
        <fullName evidence="2">Uncharacterized protein</fullName>
    </submittedName>
</protein>
<reference evidence="2" key="1">
    <citation type="journal article" date="2020" name="Stud. Mycol.">
        <title>101 Dothideomycetes genomes: a test case for predicting lifestyles and emergence of pathogens.</title>
        <authorList>
            <person name="Haridas S."/>
            <person name="Albert R."/>
            <person name="Binder M."/>
            <person name="Bloem J."/>
            <person name="Labutti K."/>
            <person name="Salamov A."/>
            <person name="Andreopoulos B."/>
            <person name="Baker S."/>
            <person name="Barry K."/>
            <person name="Bills G."/>
            <person name="Bluhm B."/>
            <person name="Cannon C."/>
            <person name="Castanera R."/>
            <person name="Culley D."/>
            <person name="Daum C."/>
            <person name="Ezra D."/>
            <person name="Gonzalez J."/>
            <person name="Henrissat B."/>
            <person name="Kuo A."/>
            <person name="Liang C."/>
            <person name="Lipzen A."/>
            <person name="Lutzoni F."/>
            <person name="Magnuson J."/>
            <person name="Mondo S."/>
            <person name="Nolan M."/>
            <person name="Ohm R."/>
            <person name="Pangilinan J."/>
            <person name="Park H.-J."/>
            <person name="Ramirez L."/>
            <person name="Alfaro M."/>
            <person name="Sun H."/>
            <person name="Tritt A."/>
            <person name="Yoshinaga Y."/>
            <person name="Zwiers L.-H."/>
            <person name="Turgeon B."/>
            <person name="Goodwin S."/>
            <person name="Spatafora J."/>
            <person name="Crous P."/>
            <person name="Grigoriev I."/>
        </authorList>
    </citation>
    <scope>NUCLEOTIDE SEQUENCE</scope>
    <source>
        <strain evidence="2">CBS 130266</strain>
    </source>
</reference>
<dbReference type="Proteomes" id="UP000800235">
    <property type="component" value="Unassembled WGS sequence"/>
</dbReference>
<name>A0A9P4NKK3_9PEZI</name>
<gene>
    <name evidence="2" type="ORF">EJ08DRAFT_663678</name>
</gene>
<evidence type="ECO:0000313" key="2">
    <source>
        <dbReference type="EMBL" id="KAF2425349.1"/>
    </source>
</evidence>
<dbReference type="AlphaFoldDB" id="A0A9P4NKK3"/>
<comment type="caution">
    <text evidence="2">The sequence shown here is derived from an EMBL/GenBank/DDBJ whole genome shotgun (WGS) entry which is preliminary data.</text>
</comment>
<organism evidence="2 3">
    <name type="scientific">Tothia fuscella</name>
    <dbReference type="NCBI Taxonomy" id="1048955"/>
    <lineage>
        <taxon>Eukaryota</taxon>
        <taxon>Fungi</taxon>
        <taxon>Dikarya</taxon>
        <taxon>Ascomycota</taxon>
        <taxon>Pezizomycotina</taxon>
        <taxon>Dothideomycetes</taxon>
        <taxon>Pleosporomycetidae</taxon>
        <taxon>Venturiales</taxon>
        <taxon>Cylindrosympodiaceae</taxon>
        <taxon>Tothia</taxon>
    </lineage>
</organism>
<evidence type="ECO:0000256" key="1">
    <source>
        <dbReference type="SAM" id="SignalP"/>
    </source>
</evidence>
<evidence type="ECO:0000313" key="3">
    <source>
        <dbReference type="Proteomes" id="UP000800235"/>
    </source>
</evidence>
<feature type="chain" id="PRO_5040357132" evidence="1">
    <location>
        <begin position="23"/>
        <end position="171"/>
    </location>
</feature>